<evidence type="ECO:0000256" key="1">
    <source>
        <dbReference type="ARBA" id="ARBA00022500"/>
    </source>
</evidence>
<dbReference type="PANTHER" id="PTHR43531:SF11">
    <property type="entry name" value="METHYL-ACCEPTING CHEMOTAXIS PROTEIN 3"/>
    <property type="match status" value="1"/>
</dbReference>
<accession>A0ABQ2ZAP2</accession>
<evidence type="ECO:0000313" key="5">
    <source>
        <dbReference type="Proteomes" id="UP000653056"/>
    </source>
</evidence>
<reference evidence="5" key="1">
    <citation type="journal article" date="2019" name="Int. J. Syst. Evol. Microbiol.">
        <title>The Global Catalogue of Microorganisms (GCM) 10K type strain sequencing project: providing services to taxonomists for standard genome sequencing and annotation.</title>
        <authorList>
            <consortium name="The Broad Institute Genomics Platform"/>
            <consortium name="The Broad Institute Genome Sequencing Center for Infectious Disease"/>
            <person name="Wu L."/>
            <person name="Ma J."/>
        </authorList>
    </citation>
    <scope>NUCLEOTIDE SEQUENCE [LARGE SCALE GENOMIC DNA]</scope>
    <source>
        <strain evidence="5">KCTC 22228</strain>
    </source>
</reference>
<evidence type="ECO:0008006" key="6">
    <source>
        <dbReference type="Google" id="ProtNLM"/>
    </source>
</evidence>
<keyword evidence="5" id="KW-1185">Reference proteome</keyword>
<comment type="similarity">
    <text evidence="2">Belongs to the methyl-accepting chemotaxis (MCP) protein family.</text>
</comment>
<evidence type="ECO:0000313" key="4">
    <source>
        <dbReference type="EMBL" id="GGY08830.1"/>
    </source>
</evidence>
<evidence type="ECO:0000256" key="2">
    <source>
        <dbReference type="ARBA" id="ARBA00029447"/>
    </source>
</evidence>
<name>A0ABQ2ZAP2_9GAMM</name>
<dbReference type="InterPro" id="IPR051310">
    <property type="entry name" value="MCP_chemotaxis"/>
</dbReference>
<protein>
    <recommendedName>
        <fullName evidence="6">Methyl-accepting chemotaxis protein</fullName>
    </recommendedName>
</protein>
<dbReference type="PANTHER" id="PTHR43531">
    <property type="entry name" value="PROTEIN ICFG"/>
    <property type="match status" value="1"/>
</dbReference>
<organism evidence="4 5">
    <name type="scientific">Litchfieldella qijiaojingensis</name>
    <dbReference type="NCBI Taxonomy" id="980347"/>
    <lineage>
        <taxon>Bacteria</taxon>
        <taxon>Pseudomonadati</taxon>
        <taxon>Pseudomonadota</taxon>
        <taxon>Gammaproteobacteria</taxon>
        <taxon>Oceanospirillales</taxon>
        <taxon>Halomonadaceae</taxon>
        <taxon>Litchfieldella</taxon>
    </lineage>
</organism>
<dbReference type="SUPFAM" id="SSF58104">
    <property type="entry name" value="Methyl-accepting chemotaxis protein (MCP) signaling domain"/>
    <property type="match status" value="1"/>
</dbReference>
<comment type="caution">
    <text evidence="4">The sequence shown here is derived from an EMBL/GenBank/DDBJ whole genome shotgun (WGS) entry which is preliminary data.</text>
</comment>
<keyword evidence="1" id="KW-0145">Chemotaxis</keyword>
<proteinExistence type="inferred from homology"/>
<feature type="region of interest" description="Disordered" evidence="3">
    <location>
        <begin position="87"/>
        <end position="109"/>
    </location>
</feature>
<dbReference type="EMBL" id="BMXS01000032">
    <property type="protein sequence ID" value="GGY08830.1"/>
    <property type="molecule type" value="Genomic_DNA"/>
</dbReference>
<evidence type="ECO:0000256" key="3">
    <source>
        <dbReference type="SAM" id="MobiDB-lite"/>
    </source>
</evidence>
<dbReference type="Proteomes" id="UP000653056">
    <property type="component" value="Unassembled WGS sequence"/>
</dbReference>
<sequence>MRLSVKAKLSLSFGLLLVLMSVLGFVAIQQLDKVTQQNTSAAEEMSVTAEELSSQAEQLQAAIAYFRVDDQAALTLSGAKRAPSVSKALATVKTPRPKHEKTSSGFTLDMRDADDALDVEFERSESA</sequence>
<dbReference type="RefSeq" id="WP_189472453.1">
    <property type="nucleotide sequence ID" value="NZ_BMXS01000032.1"/>
</dbReference>
<gene>
    <name evidence="4" type="ORF">GCM10007160_40230</name>
</gene>